<dbReference type="PANTHER" id="PTHR37089:SF1">
    <property type="entry name" value="MEMBRANE PROTEIN"/>
    <property type="match status" value="1"/>
</dbReference>
<organism evidence="2">
    <name type="scientific">hydrocarbon metagenome</name>
    <dbReference type="NCBI Taxonomy" id="938273"/>
    <lineage>
        <taxon>unclassified sequences</taxon>
        <taxon>metagenomes</taxon>
        <taxon>ecological metagenomes</taxon>
    </lineage>
</organism>
<dbReference type="InterPro" id="IPR053167">
    <property type="entry name" value="Spore_coat_component"/>
</dbReference>
<dbReference type="EMBL" id="LNQE01000904">
    <property type="protein sequence ID" value="KUG23485.1"/>
    <property type="molecule type" value="Genomic_DNA"/>
</dbReference>
<proteinExistence type="predicted"/>
<dbReference type="PANTHER" id="PTHR37089">
    <property type="entry name" value="PROTEIN U-RELATED"/>
    <property type="match status" value="1"/>
</dbReference>
<name>A0A0W8FRB0_9ZZZZ</name>
<evidence type="ECO:0000259" key="1">
    <source>
        <dbReference type="Pfam" id="PF05229"/>
    </source>
</evidence>
<evidence type="ECO:0000313" key="2">
    <source>
        <dbReference type="EMBL" id="KUG23485.1"/>
    </source>
</evidence>
<dbReference type="AlphaFoldDB" id="A0A0W8FRB0"/>
<protein>
    <submittedName>
        <fullName evidence="2">Spore coat u</fullName>
    </submittedName>
</protein>
<dbReference type="Pfam" id="PF05229">
    <property type="entry name" value="SCPU"/>
    <property type="match status" value="1"/>
</dbReference>
<gene>
    <name evidence="2" type="ORF">ASZ90_006726</name>
</gene>
<dbReference type="InterPro" id="IPR007893">
    <property type="entry name" value="Spore_coat_U/FanG"/>
</dbReference>
<accession>A0A0W8FRB0</accession>
<sequence>MKKYAVVLWVIAFIVAVTGGAYAGTATPSVPVTGVVGNTCVVGGTGALAFGTLDADTNSGGATTNLTGMTLWCTKNNSVSFSVDNGQNYTTTRNMKSGTDLLPYTVSFTSPVNGEGRGDTSTMITNLNLRAIIAAGALDNVPAGNYSDTIVVTITY</sequence>
<reference evidence="2" key="1">
    <citation type="journal article" date="2015" name="Proc. Natl. Acad. Sci. U.S.A.">
        <title>Networks of energetic and metabolic interactions define dynamics in microbial communities.</title>
        <authorList>
            <person name="Embree M."/>
            <person name="Liu J.K."/>
            <person name="Al-Bassam M.M."/>
            <person name="Zengler K."/>
        </authorList>
    </citation>
    <scope>NUCLEOTIDE SEQUENCE</scope>
</reference>
<feature type="domain" description="Spore coat protein U/FanG" evidence="1">
    <location>
        <begin position="29"/>
        <end position="153"/>
    </location>
</feature>
<comment type="caution">
    <text evidence="2">The sequence shown here is derived from an EMBL/GenBank/DDBJ whole genome shotgun (WGS) entry which is preliminary data.</text>
</comment>